<reference evidence="1 2" key="1">
    <citation type="journal article" date="2022" name="bioRxiv">
        <title>The genome of the oomycete Peronosclerospora sorghi, a cosmopolitan pathogen of maize and sorghum, is inflated with dispersed pseudogenes.</title>
        <authorList>
            <person name="Fletcher K."/>
            <person name="Martin F."/>
            <person name="Isakeit T."/>
            <person name="Cavanaugh K."/>
            <person name="Magill C."/>
            <person name="Michelmore R."/>
        </authorList>
    </citation>
    <scope>NUCLEOTIDE SEQUENCE [LARGE SCALE GENOMIC DNA]</scope>
    <source>
        <strain evidence="1">P6</strain>
    </source>
</reference>
<evidence type="ECO:0000313" key="2">
    <source>
        <dbReference type="Proteomes" id="UP001163321"/>
    </source>
</evidence>
<organism evidence="1 2">
    <name type="scientific">Peronosclerospora sorghi</name>
    <dbReference type="NCBI Taxonomy" id="230839"/>
    <lineage>
        <taxon>Eukaryota</taxon>
        <taxon>Sar</taxon>
        <taxon>Stramenopiles</taxon>
        <taxon>Oomycota</taxon>
        <taxon>Peronosporomycetes</taxon>
        <taxon>Peronosporales</taxon>
        <taxon>Peronosporaceae</taxon>
        <taxon>Peronosclerospora</taxon>
    </lineage>
</organism>
<protein>
    <submittedName>
        <fullName evidence="1">Uncharacterized protein</fullName>
    </submittedName>
</protein>
<evidence type="ECO:0000313" key="1">
    <source>
        <dbReference type="EMBL" id="KAI9922945.1"/>
    </source>
</evidence>
<comment type="caution">
    <text evidence="1">The sequence shown here is derived from an EMBL/GenBank/DDBJ whole genome shotgun (WGS) entry which is preliminary data.</text>
</comment>
<keyword evidence="2" id="KW-1185">Reference proteome</keyword>
<gene>
    <name evidence="1" type="ORF">PsorP6_001191</name>
</gene>
<accession>A0ACC0WVK5</accession>
<proteinExistence type="predicted"/>
<sequence>MAGGNRFTVNPFPDLVLTPEDRAHLIEIAHSIVIDKLEEYQEYIDNNKIVDLTRWRKYQSKGNTVTYIERKNSTLDCKFPASLMVGPLQGSLDENMFGLMSPTLESMRIKSSYLNDFHAGAVVATIVQPTVEEPFHSIIVKWMQIDIPGASTGFIHNRDYVYLEATGILRIHSGDRVGYHLWHSVNFPQTHELPHCIRGNMSICGMFLEEAPNRTFCRGTGVMDLKGGIPRALGIHGMVNATMTGSKYSHCAQMKKLAWLLEMKNAQRSERFTRAFKPECVTCKTKIKRLKSSNLGRRKNTCMLCLHALCCSCKIVRKLSFIAVDMEMEQRKMTFCSRCILKAAEIDTLEAARAQFVRNSSHTSNMYELPGQSSVDETSKSESTTSS</sequence>
<name>A0ACC0WVK5_9STRA</name>
<dbReference type="EMBL" id="CM047580">
    <property type="protein sequence ID" value="KAI9922945.1"/>
    <property type="molecule type" value="Genomic_DNA"/>
</dbReference>
<dbReference type="Proteomes" id="UP001163321">
    <property type="component" value="Chromosome 1"/>
</dbReference>